<comment type="caution">
    <text evidence="1">The sequence shown here is derived from an EMBL/GenBank/DDBJ whole genome shotgun (WGS) entry which is preliminary data.</text>
</comment>
<keyword evidence="2" id="KW-1185">Reference proteome</keyword>
<dbReference type="EMBL" id="CM042034">
    <property type="protein sequence ID" value="KAI3760149.1"/>
    <property type="molecule type" value="Genomic_DNA"/>
</dbReference>
<evidence type="ECO:0000313" key="1">
    <source>
        <dbReference type="EMBL" id="KAI3760149.1"/>
    </source>
</evidence>
<name>A0ACB9EMB7_9ASTR</name>
<evidence type="ECO:0000313" key="2">
    <source>
        <dbReference type="Proteomes" id="UP001056120"/>
    </source>
</evidence>
<proteinExistence type="predicted"/>
<gene>
    <name evidence="1" type="ORF">L1987_50540</name>
</gene>
<reference evidence="1 2" key="2">
    <citation type="journal article" date="2022" name="Mol. Ecol. Resour.">
        <title>The genomes of chicory, endive, great burdock and yacon provide insights into Asteraceae paleo-polyploidization history and plant inulin production.</title>
        <authorList>
            <person name="Fan W."/>
            <person name="Wang S."/>
            <person name="Wang H."/>
            <person name="Wang A."/>
            <person name="Jiang F."/>
            <person name="Liu H."/>
            <person name="Zhao H."/>
            <person name="Xu D."/>
            <person name="Zhang Y."/>
        </authorList>
    </citation>
    <scope>NUCLEOTIDE SEQUENCE [LARGE SCALE GENOMIC DNA]</scope>
    <source>
        <strain evidence="2">cv. Yunnan</strain>
        <tissue evidence="1">Leaves</tissue>
    </source>
</reference>
<organism evidence="1 2">
    <name type="scientific">Smallanthus sonchifolius</name>
    <dbReference type="NCBI Taxonomy" id="185202"/>
    <lineage>
        <taxon>Eukaryota</taxon>
        <taxon>Viridiplantae</taxon>
        <taxon>Streptophyta</taxon>
        <taxon>Embryophyta</taxon>
        <taxon>Tracheophyta</taxon>
        <taxon>Spermatophyta</taxon>
        <taxon>Magnoliopsida</taxon>
        <taxon>eudicotyledons</taxon>
        <taxon>Gunneridae</taxon>
        <taxon>Pentapetalae</taxon>
        <taxon>asterids</taxon>
        <taxon>campanulids</taxon>
        <taxon>Asterales</taxon>
        <taxon>Asteraceae</taxon>
        <taxon>Asteroideae</taxon>
        <taxon>Heliantheae alliance</taxon>
        <taxon>Millerieae</taxon>
        <taxon>Smallanthus</taxon>
    </lineage>
</organism>
<accession>A0ACB9EMB7</accession>
<reference evidence="2" key="1">
    <citation type="journal article" date="2022" name="Mol. Ecol. Resour.">
        <title>The genomes of chicory, endive, great burdock and yacon provide insights into Asteraceae palaeo-polyploidization history and plant inulin production.</title>
        <authorList>
            <person name="Fan W."/>
            <person name="Wang S."/>
            <person name="Wang H."/>
            <person name="Wang A."/>
            <person name="Jiang F."/>
            <person name="Liu H."/>
            <person name="Zhao H."/>
            <person name="Xu D."/>
            <person name="Zhang Y."/>
        </authorList>
    </citation>
    <scope>NUCLEOTIDE SEQUENCE [LARGE SCALE GENOMIC DNA]</scope>
    <source>
        <strain evidence="2">cv. Yunnan</strain>
    </source>
</reference>
<sequence length="111" mass="12030">MHKQSISVLDATAVLVSLVVLLTMVQPSHGTMNMNQPSLKWPLTLLQSLDHSLDHPPGNPGTETGNIGGKRRLYWATVATPSPPPPSSLFSVETATNRKLMMGLMELEVTN</sequence>
<protein>
    <submittedName>
        <fullName evidence="1">Uncharacterized protein</fullName>
    </submittedName>
</protein>
<dbReference type="Proteomes" id="UP001056120">
    <property type="component" value="Linkage Group LG17"/>
</dbReference>